<feature type="compositionally biased region" description="Basic and acidic residues" evidence="1">
    <location>
        <begin position="17"/>
        <end position="26"/>
    </location>
</feature>
<feature type="region of interest" description="Disordered" evidence="1">
    <location>
        <begin position="17"/>
        <end position="102"/>
    </location>
</feature>
<sequence length="147" mass="16010">MVPCGYLKAVRSVRDIPYDGSLRRLESAPQRHALAEAPESNPPRKEEGSSAQGSLAVELISQQPGGARGPPRAEERARREARRGEQRTGQDDRRGHGAHPGHCFVHSKRPRCRYLKALFAELLAGCTKVLGDVTGCGGDDQVTIRCT</sequence>
<reference evidence="2 3" key="1">
    <citation type="journal article" date="2020" name="Cell">
        <title>Large-Scale Comparative Analyses of Tick Genomes Elucidate Their Genetic Diversity and Vector Capacities.</title>
        <authorList>
            <consortium name="Tick Genome and Microbiome Consortium (TIGMIC)"/>
            <person name="Jia N."/>
            <person name="Wang J."/>
            <person name="Shi W."/>
            <person name="Du L."/>
            <person name="Sun Y."/>
            <person name="Zhan W."/>
            <person name="Jiang J.F."/>
            <person name="Wang Q."/>
            <person name="Zhang B."/>
            <person name="Ji P."/>
            <person name="Bell-Sakyi L."/>
            <person name="Cui X.M."/>
            <person name="Yuan T.T."/>
            <person name="Jiang B.G."/>
            <person name="Yang W.F."/>
            <person name="Lam T.T."/>
            <person name="Chang Q.C."/>
            <person name="Ding S.J."/>
            <person name="Wang X.J."/>
            <person name="Zhu J.G."/>
            <person name="Ruan X.D."/>
            <person name="Zhao L."/>
            <person name="Wei J.T."/>
            <person name="Ye R.Z."/>
            <person name="Que T.C."/>
            <person name="Du C.H."/>
            <person name="Zhou Y.H."/>
            <person name="Cheng J.X."/>
            <person name="Dai P.F."/>
            <person name="Guo W.B."/>
            <person name="Han X.H."/>
            <person name="Huang E.J."/>
            <person name="Li L.F."/>
            <person name="Wei W."/>
            <person name="Gao Y.C."/>
            <person name="Liu J.Z."/>
            <person name="Shao H.Z."/>
            <person name="Wang X."/>
            <person name="Wang C.C."/>
            <person name="Yang T.C."/>
            <person name="Huo Q.B."/>
            <person name="Li W."/>
            <person name="Chen H.Y."/>
            <person name="Chen S.E."/>
            <person name="Zhou L.G."/>
            <person name="Ni X.B."/>
            <person name="Tian J.H."/>
            <person name="Sheng Y."/>
            <person name="Liu T."/>
            <person name="Pan Y.S."/>
            <person name="Xia L.Y."/>
            <person name="Li J."/>
            <person name="Zhao F."/>
            <person name="Cao W.C."/>
        </authorList>
    </citation>
    <scope>NUCLEOTIDE SEQUENCE [LARGE SCALE GENOMIC DNA]</scope>
    <source>
        <strain evidence="2">HaeL-2018</strain>
    </source>
</reference>
<organism evidence="2 3">
    <name type="scientific">Haemaphysalis longicornis</name>
    <name type="common">Bush tick</name>
    <dbReference type="NCBI Taxonomy" id="44386"/>
    <lineage>
        <taxon>Eukaryota</taxon>
        <taxon>Metazoa</taxon>
        <taxon>Ecdysozoa</taxon>
        <taxon>Arthropoda</taxon>
        <taxon>Chelicerata</taxon>
        <taxon>Arachnida</taxon>
        <taxon>Acari</taxon>
        <taxon>Parasitiformes</taxon>
        <taxon>Ixodida</taxon>
        <taxon>Ixodoidea</taxon>
        <taxon>Ixodidae</taxon>
        <taxon>Haemaphysalinae</taxon>
        <taxon>Haemaphysalis</taxon>
    </lineage>
</organism>
<name>A0A9J6FDC2_HAELO</name>
<dbReference type="EMBL" id="JABSTR010000001">
    <property type="protein sequence ID" value="KAH9360901.1"/>
    <property type="molecule type" value="Genomic_DNA"/>
</dbReference>
<keyword evidence="3" id="KW-1185">Reference proteome</keyword>
<evidence type="ECO:0000313" key="3">
    <source>
        <dbReference type="Proteomes" id="UP000821853"/>
    </source>
</evidence>
<dbReference type="Proteomes" id="UP000821853">
    <property type="component" value="Chromosome 1"/>
</dbReference>
<dbReference type="VEuPathDB" id="VectorBase:HLOH_061820"/>
<proteinExistence type="predicted"/>
<evidence type="ECO:0000313" key="2">
    <source>
        <dbReference type="EMBL" id="KAH9360901.1"/>
    </source>
</evidence>
<comment type="caution">
    <text evidence="2">The sequence shown here is derived from an EMBL/GenBank/DDBJ whole genome shotgun (WGS) entry which is preliminary data.</text>
</comment>
<gene>
    <name evidence="2" type="ORF">HPB48_003600</name>
</gene>
<accession>A0A9J6FDC2</accession>
<evidence type="ECO:0000256" key="1">
    <source>
        <dbReference type="SAM" id="MobiDB-lite"/>
    </source>
</evidence>
<dbReference type="AlphaFoldDB" id="A0A9J6FDC2"/>
<feature type="compositionally biased region" description="Basic and acidic residues" evidence="1">
    <location>
        <begin position="71"/>
        <end position="95"/>
    </location>
</feature>
<protein>
    <submittedName>
        <fullName evidence="2">Uncharacterized protein</fullName>
    </submittedName>
</protein>